<evidence type="ECO:0000256" key="3">
    <source>
        <dbReference type="ARBA" id="ARBA00022448"/>
    </source>
</evidence>
<dbReference type="GO" id="GO:0055085">
    <property type="term" value="P:transmembrane transport"/>
    <property type="evidence" value="ECO:0007669"/>
    <property type="project" value="InterPro"/>
</dbReference>
<protein>
    <submittedName>
        <fullName evidence="10">Putative spermidine/putrescine transport system permease protein</fullName>
    </submittedName>
</protein>
<comment type="subcellular location">
    <subcellularLocation>
        <location evidence="1 8">Cell membrane</location>
        <topology evidence="1 8">Multi-pass membrane protein</topology>
    </subcellularLocation>
</comment>
<dbReference type="RefSeq" id="WP_193588494.1">
    <property type="nucleotide sequence ID" value="NZ_CP025066.1"/>
</dbReference>
<dbReference type="CDD" id="cd06261">
    <property type="entry name" value="TM_PBP2"/>
    <property type="match status" value="1"/>
</dbReference>
<dbReference type="KEGG" id="hdf:AArcSl_0613"/>
<feature type="transmembrane region" description="Helical" evidence="8">
    <location>
        <begin position="96"/>
        <end position="117"/>
    </location>
</feature>
<evidence type="ECO:0000256" key="6">
    <source>
        <dbReference type="ARBA" id="ARBA00022989"/>
    </source>
</evidence>
<feature type="domain" description="ABC transmembrane type-1" evidence="9">
    <location>
        <begin position="92"/>
        <end position="298"/>
    </location>
</feature>
<evidence type="ECO:0000256" key="4">
    <source>
        <dbReference type="ARBA" id="ARBA00022475"/>
    </source>
</evidence>
<reference evidence="11" key="1">
    <citation type="submission" date="2017-11" db="EMBL/GenBank/DDBJ databases">
        <title>Phenotypic and genomic properties of facultatively anaerobic sulfur-reducing natronoarchaea from hypersaline soda lakes.</title>
        <authorList>
            <person name="Sorokin D.Y."/>
            <person name="Kublanov I.V."/>
            <person name="Roman P."/>
            <person name="Sinninghe Damste J.S."/>
            <person name="Golyshin P.N."/>
            <person name="Rojo D."/>
            <person name="Ciordia S."/>
            <person name="Mena M.D.C."/>
            <person name="Ferrer M."/>
            <person name="Messina E."/>
            <person name="Smedile F."/>
            <person name="La Spada G."/>
            <person name="La Cono V."/>
            <person name="Yakimov M.M."/>
        </authorList>
    </citation>
    <scope>NUCLEOTIDE SEQUENCE [LARGE SCALE GENOMIC DNA]</scope>
    <source>
        <strain evidence="11">AArc-Sl</strain>
    </source>
</reference>
<accession>A0A343TGP1</accession>
<feature type="transmembrane region" description="Helical" evidence="8">
    <location>
        <begin position="129"/>
        <end position="152"/>
    </location>
</feature>
<evidence type="ECO:0000313" key="11">
    <source>
        <dbReference type="Proteomes" id="UP000263012"/>
    </source>
</evidence>
<evidence type="ECO:0000259" key="9">
    <source>
        <dbReference type="PROSITE" id="PS50928"/>
    </source>
</evidence>
<sequence length="309" mass="33447">MSGSTASADTRNPSGVVAKAQSAAFPETEADRERRRIVIMCLPYFALAAVGAFVPLAIMARMSVSTERFENAGFTMEAWRTLLTEPVYWEVAWNTLWFAVATTVFSVVIGVAISHALAKYDLPFENTLIALISFPIALPGIVVAFMIIVLFGRTGLLTNLVAFFTGQSPIDLAMAVSVFGLFLGYSFSLIPRSTMVLRGAFAEINEDAEEAARSLGASPLLTFYYVTLPQVWPGIVAALVLTFRTALAIFGTVLVLPALNVATLRISLEIQSLGFNSQIAAAIGLIYFFFILSFTFAGVKLLDNEALKI</sequence>
<evidence type="ECO:0000313" key="10">
    <source>
        <dbReference type="EMBL" id="AUX08263.1"/>
    </source>
</evidence>
<proteinExistence type="inferred from homology"/>
<dbReference type="EMBL" id="CP025066">
    <property type="protein sequence ID" value="AUX08263.1"/>
    <property type="molecule type" value="Genomic_DNA"/>
</dbReference>
<feature type="transmembrane region" description="Helical" evidence="8">
    <location>
        <begin position="279"/>
        <end position="299"/>
    </location>
</feature>
<evidence type="ECO:0000256" key="2">
    <source>
        <dbReference type="ARBA" id="ARBA00007069"/>
    </source>
</evidence>
<keyword evidence="6 8" id="KW-1133">Transmembrane helix</keyword>
<dbReference type="Gene3D" id="1.10.3720.10">
    <property type="entry name" value="MetI-like"/>
    <property type="match status" value="1"/>
</dbReference>
<evidence type="ECO:0000256" key="1">
    <source>
        <dbReference type="ARBA" id="ARBA00004651"/>
    </source>
</evidence>
<organism evidence="10 11">
    <name type="scientific">Halalkaliarchaeum desulfuricum</name>
    <dbReference type="NCBI Taxonomy" id="2055893"/>
    <lineage>
        <taxon>Archaea</taxon>
        <taxon>Methanobacteriati</taxon>
        <taxon>Methanobacteriota</taxon>
        <taxon>Stenosarchaea group</taxon>
        <taxon>Halobacteria</taxon>
        <taxon>Halobacteriales</taxon>
        <taxon>Haloferacaceae</taxon>
        <taxon>Halalkaliarchaeum</taxon>
    </lineage>
</organism>
<dbReference type="InterPro" id="IPR000515">
    <property type="entry name" value="MetI-like"/>
</dbReference>
<keyword evidence="3 8" id="KW-0813">Transport</keyword>
<keyword evidence="11" id="KW-1185">Reference proteome</keyword>
<dbReference type="InterPro" id="IPR035906">
    <property type="entry name" value="MetI-like_sf"/>
</dbReference>
<dbReference type="PANTHER" id="PTHR42929">
    <property type="entry name" value="INNER MEMBRANE ABC TRANSPORTER PERMEASE PROTEIN YDCU-RELATED-RELATED"/>
    <property type="match status" value="1"/>
</dbReference>
<dbReference type="GeneID" id="37876950"/>
<keyword evidence="5 8" id="KW-0812">Transmembrane</keyword>
<dbReference type="Proteomes" id="UP000263012">
    <property type="component" value="Chromosome"/>
</dbReference>
<evidence type="ECO:0000256" key="8">
    <source>
        <dbReference type="RuleBase" id="RU363032"/>
    </source>
</evidence>
<gene>
    <name evidence="10" type="ORF">AArcSl_0613</name>
</gene>
<evidence type="ECO:0000256" key="7">
    <source>
        <dbReference type="ARBA" id="ARBA00023136"/>
    </source>
</evidence>
<feature type="transmembrane region" description="Helical" evidence="8">
    <location>
        <begin position="37"/>
        <end position="58"/>
    </location>
</feature>
<dbReference type="GO" id="GO:0005886">
    <property type="term" value="C:plasma membrane"/>
    <property type="evidence" value="ECO:0007669"/>
    <property type="project" value="UniProtKB-SubCell"/>
</dbReference>
<dbReference type="AlphaFoldDB" id="A0A343TGP1"/>
<dbReference type="PANTHER" id="PTHR42929:SF1">
    <property type="entry name" value="INNER MEMBRANE ABC TRANSPORTER PERMEASE PROTEIN YDCU-RELATED"/>
    <property type="match status" value="1"/>
</dbReference>
<evidence type="ECO:0000256" key="5">
    <source>
        <dbReference type="ARBA" id="ARBA00022692"/>
    </source>
</evidence>
<dbReference type="Pfam" id="PF00528">
    <property type="entry name" value="BPD_transp_1"/>
    <property type="match status" value="1"/>
</dbReference>
<feature type="transmembrane region" description="Helical" evidence="8">
    <location>
        <begin position="172"/>
        <end position="190"/>
    </location>
</feature>
<keyword evidence="7 8" id="KW-0472">Membrane</keyword>
<dbReference type="PROSITE" id="PS50928">
    <property type="entry name" value="ABC_TM1"/>
    <property type="match status" value="1"/>
</dbReference>
<name>A0A343TGP1_9EURY</name>
<keyword evidence="4" id="KW-1003">Cell membrane</keyword>
<dbReference type="SUPFAM" id="SSF161098">
    <property type="entry name" value="MetI-like"/>
    <property type="match status" value="1"/>
</dbReference>
<comment type="similarity">
    <text evidence="2">Belongs to the binding-protein-dependent transport system permease family. CysTW subfamily.</text>
</comment>
<feature type="transmembrane region" description="Helical" evidence="8">
    <location>
        <begin position="234"/>
        <end position="259"/>
    </location>
</feature>